<dbReference type="Proteomes" id="UP000593562">
    <property type="component" value="Unassembled WGS sequence"/>
</dbReference>
<proteinExistence type="predicted"/>
<evidence type="ECO:0000313" key="2">
    <source>
        <dbReference type="EMBL" id="KAF5752800.1"/>
    </source>
</evidence>
<sequence>MSYATPVGRRRKSQLGPHVPSHRLVYKSISGAKEGKDRNPSDPGMRSDAVDVSVLPDSTLQMVPQR</sequence>
<evidence type="ECO:0000313" key="3">
    <source>
        <dbReference type="Proteomes" id="UP000593562"/>
    </source>
</evidence>
<feature type="region of interest" description="Disordered" evidence="1">
    <location>
        <begin position="1"/>
        <end position="66"/>
    </location>
</feature>
<feature type="compositionally biased region" description="Polar residues" evidence="1">
    <location>
        <begin position="56"/>
        <end position="66"/>
    </location>
</feature>
<dbReference type="AlphaFoldDB" id="A0A7J7E2D1"/>
<keyword evidence="3" id="KW-1185">Reference proteome</keyword>
<protein>
    <submittedName>
        <fullName evidence="2">Uncharacterized protein</fullName>
    </submittedName>
</protein>
<comment type="caution">
    <text evidence="2">The sequence shown here is derived from an EMBL/GenBank/DDBJ whole genome shotgun (WGS) entry which is preliminary data.</text>
</comment>
<accession>A0A7J7E2D1</accession>
<dbReference type="InParanoid" id="A0A7J7E2D1"/>
<gene>
    <name evidence="2" type="ORF">HS088_TW01G00718</name>
</gene>
<name>A0A7J7E2D1_TRIWF</name>
<organism evidence="2 3">
    <name type="scientific">Tripterygium wilfordii</name>
    <name type="common">Thunder God vine</name>
    <dbReference type="NCBI Taxonomy" id="458696"/>
    <lineage>
        <taxon>Eukaryota</taxon>
        <taxon>Viridiplantae</taxon>
        <taxon>Streptophyta</taxon>
        <taxon>Embryophyta</taxon>
        <taxon>Tracheophyta</taxon>
        <taxon>Spermatophyta</taxon>
        <taxon>Magnoliopsida</taxon>
        <taxon>eudicotyledons</taxon>
        <taxon>Gunneridae</taxon>
        <taxon>Pentapetalae</taxon>
        <taxon>rosids</taxon>
        <taxon>fabids</taxon>
        <taxon>Celastrales</taxon>
        <taxon>Celastraceae</taxon>
        <taxon>Tripterygium</taxon>
    </lineage>
</organism>
<reference evidence="2 3" key="1">
    <citation type="journal article" date="2020" name="Nat. Commun.">
        <title>Genome of Tripterygium wilfordii and identification of cytochrome P450 involved in triptolide biosynthesis.</title>
        <authorList>
            <person name="Tu L."/>
            <person name="Su P."/>
            <person name="Zhang Z."/>
            <person name="Gao L."/>
            <person name="Wang J."/>
            <person name="Hu T."/>
            <person name="Zhou J."/>
            <person name="Zhang Y."/>
            <person name="Zhao Y."/>
            <person name="Liu Y."/>
            <person name="Song Y."/>
            <person name="Tong Y."/>
            <person name="Lu Y."/>
            <person name="Yang J."/>
            <person name="Xu C."/>
            <person name="Jia M."/>
            <person name="Peters R.J."/>
            <person name="Huang L."/>
            <person name="Gao W."/>
        </authorList>
    </citation>
    <scope>NUCLEOTIDE SEQUENCE [LARGE SCALE GENOMIC DNA]</scope>
    <source>
        <strain evidence="3">cv. XIE 37</strain>
        <tissue evidence="2">Leaf</tissue>
    </source>
</reference>
<dbReference type="EMBL" id="JAAARO010000001">
    <property type="protein sequence ID" value="KAF5752800.1"/>
    <property type="molecule type" value="Genomic_DNA"/>
</dbReference>
<evidence type="ECO:0000256" key="1">
    <source>
        <dbReference type="SAM" id="MobiDB-lite"/>
    </source>
</evidence>